<dbReference type="HOGENOM" id="CLU_793836_0_0_4"/>
<dbReference type="Gene3D" id="1.25.40.20">
    <property type="entry name" value="Ankyrin repeat-containing domain"/>
    <property type="match status" value="1"/>
</dbReference>
<name>A4JFQ0_BURVG</name>
<dbReference type="SUPFAM" id="SSF48403">
    <property type="entry name" value="Ankyrin repeat"/>
    <property type="match status" value="1"/>
</dbReference>
<evidence type="ECO:0008006" key="3">
    <source>
        <dbReference type="Google" id="ProtNLM"/>
    </source>
</evidence>
<dbReference type="AlphaFoldDB" id="A4JFQ0"/>
<accession>A4JFQ0</accession>
<gene>
    <name evidence="1" type="ordered locus">Bcep1808_2101</name>
</gene>
<reference evidence="2" key="1">
    <citation type="submission" date="2007-03" db="EMBL/GenBank/DDBJ databases">
        <title>Complete sequence of chromosome 1 of Burkholderia vietnamiensis G4.</title>
        <authorList>
            <consortium name="US DOE Joint Genome Institute"/>
            <person name="Copeland A."/>
            <person name="Lucas S."/>
            <person name="Lapidus A."/>
            <person name="Barry K."/>
            <person name="Detter J.C."/>
            <person name="Glavina del Rio T."/>
            <person name="Hammon N."/>
            <person name="Israni S."/>
            <person name="Dalin E."/>
            <person name="Tice H."/>
            <person name="Pitluck S."/>
            <person name="Chain P."/>
            <person name="Malfatti S."/>
            <person name="Shin M."/>
            <person name="Vergez L."/>
            <person name="Schmutz J."/>
            <person name="Larimer F."/>
            <person name="Land M."/>
            <person name="Hauser L."/>
            <person name="Kyrpides N."/>
            <person name="Tiedje J."/>
            <person name="Richardson P."/>
        </authorList>
    </citation>
    <scope>NUCLEOTIDE SEQUENCE [LARGE SCALE GENOMIC DNA]</scope>
    <source>
        <strain evidence="2">G4 / LMG 22486</strain>
    </source>
</reference>
<dbReference type="InterPro" id="IPR036770">
    <property type="entry name" value="Ankyrin_rpt-contain_sf"/>
</dbReference>
<evidence type="ECO:0000313" key="2">
    <source>
        <dbReference type="Proteomes" id="UP000002287"/>
    </source>
</evidence>
<sequence>MPSISPASSAIRRSSAAHTRVAQSAAPFSRAISRAQNTPVSPEDALLFVQAAATGKRSTIERLLRELGPKAACAATAAPREPARLRDWAPPTEQTALIAAIRAGRREVVDLLLPHSDVFQKASRREPWAHALYEAVSCVARSRRESVAHRRAATAILERVVRHARRRRDSAAHGNQWGGALGVAAFHDLIDAAKLVLPHANWAFTEPFESSSRWTPFEIAAARGSWRVAALLAPTRDADERFIAFSGAACRGQWESARVIAECEMKLRAPRWTSASLAVFKRYARAFNGYKSRTWWEEDDSICMAIANVMESWRAATHPTSTSTSTSTKANAMAKTKAATKAKFLPSAR</sequence>
<dbReference type="KEGG" id="bvi:Bcep1808_2101"/>
<proteinExistence type="predicted"/>
<protein>
    <recommendedName>
        <fullName evidence="3">Ankyrin</fullName>
    </recommendedName>
</protein>
<evidence type="ECO:0000313" key="1">
    <source>
        <dbReference type="EMBL" id="ABO55103.1"/>
    </source>
</evidence>
<dbReference type="EMBL" id="CP000614">
    <property type="protein sequence ID" value="ABO55103.1"/>
    <property type="molecule type" value="Genomic_DNA"/>
</dbReference>
<dbReference type="Proteomes" id="UP000002287">
    <property type="component" value="Chromosome 1"/>
</dbReference>
<organism evidence="1 2">
    <name type="scientific">Burkholderia vietnamiensis (strain G4 / LMG 22486)</name>
    <name type="common">Burkholderia cepacia (strain R1808)</name>
    <dbReference type="NCBI Taxonomy" id="269482"/>
    <lineage>
        <taxon>Bacteria</taxon>
        <taxon>Pseudomonadati</taxon>
        <taxon>Pseudomonadota</taxon>
        <taxon>Betaproteobacteria</taxon>
        <taxon>Burkholderiales</taxon>
        <taxon>Burkholderiaceae</taxon>
        <taxon>Burkholderia</taxon>
        <taxon>Burkholderia cepacia complex</taxon>
    </lineage>
</organism>